<reference evidence="2 3" key="1">
    <citation type="submission" date="2023-03" db="EMBL/GenBank/DDBJ databases">
        <title>Host association and intracellularity evolved multiple times independently in the Rickettsiales.</title>
        <authorList>
            <person name="Castelli M."/>
            <person name="Nardi T."/>
            <person name="Gammuto L."/>
            <person name="Bellinzona G."/>
            <person name="Sabaneyeva E."/>
            <person name="Potekhin A."/>
            <person name="Serra V."/>
            <person name="Petroni G."/>
            <person name="Sassera D."/>
        </authorList>
    </citation>
    <scope>NUCLEOTIDE SEQUENCE [LARGE SCALE GENOMIC DNA]</scope>
    <source>
        <strain evidence="2 3">Sr 2-6</strain>
    </source>
</reference>
<dbReference type="Proteomes" id="UP001291687">
    <property type="component" value="Unassembled WGS sequence"/>
</dbReference>
<gene>
    <name evidence="2" type="ORF">Megvenef_01494</name>
</gene>
<evidence type="ECO:0000313" key="2">
    <source>
        <dbReference type="EMBL" id="MEA0971514.1"/>
    </source>
</evidence>
<proteinExistence type="predicted"/>
<evidence type="ECO:0000256" key="1">
    <source>
        <dbReference type="SAM" id="MobiDB-lite"/>
    </source>
</evidence>
<sequence>MTKGQDKKKEAKKEPTHKSIKEKRAAKNAKKAAK</sequence>
<name>A0ABU5NEC6_9RICK</name>
<protein>
    <submittedName>
        <fullName evidence="2">Uncharacterized protein</fullName>
    </submittedName>
</protein>
<feature type="compositionally biased region" description="Basic and acidic residues" evidence="1">
    <location>
        <begin position="1"/>
        <end position="25"/>
    </location>
</feature>
<evidence type="ECO:0000313" key="3">
    <source>
        <dbReference type="Proteomes" id="UP001291687"/>
    </source>
</evidence>
<organism evidence="2 3">
    <name type="scientific">Candidatus Megaera venefica</name>
    <dbReference type="NCBI Taxonomy" id="2055910"/>
    <lineage>
        <taxon>Bacteria</taxon>
        <taxon>Pseudomonadati</taxon>
        <taxon>Pseudomonadota</taxon>
        <taxon>Alphaproteobacteria</taxon>
        <taxon>Rickettsiales</taxon>
        <taxon>Rickettsiaceae</taxon>
        <taxon>Candidatus Megaera</taxon>
    </lineage>
</organism>
<comment type="caution">
    <text evidence="2">The sequence shown here is derived from an EMBL/GenBank/DDBJ whole genome shotgun (WGS) entry which is preliminary data.</text>
</comment>
<accession>A0ABU5NEC6</accession>
<dbReference type="EMBL" id="JARJFB010000159">
    <property type="protein sequence ID" value="MEA0971514.1"/>
    <property type="molecule type" value="Genomic_DNA"/>
</dbReference>
<feature type="region of interest" description="Disordered" evidence="1">
    <location>
        <begin position="1"/>
        <end position="34"/>
    </location>
</feature>
<keyword evidence="3" id="KW-1185">Reference proteome</keyword>